<keyword evidence="2" id="KW-1185">Reference proteome</keyword>
<dbReference type="OrthoDB" id="10422547at2759"/>
<evidence type="ECO:0000313" key="2">
    <source>
        <dbReference type="Proteomes" id="UP000054477"/>
    </source>
</evidence>
<sequence length="70" mass="8400">MNDVADILGRNLRCMSDDGIRTCRSFHYHRAKSEPHHTSRQRMSCLDNRHHVSQPINDLIFQLWRLWNVI</sequence>
<reference evidence="2" key="2">
    <citation type="submission" date="2015-01" db="EMBL/GenBank/DDBJ databases">
        <title>Evolutionary Origins and Diversification of the Mycorrhizal Mutualists.</title>
        <authorList>
            <consortium name="DOE Joint Genome Institute"/>
            <consortium name="Mycorrhizal Genomics Consortium"/>
            <person name="Kohler A."/>
            <person name="Kuo A."/>
            <person name="Nagy L.G."/>
            <person name="Floudas D."/>
            <person name="Copeland A."/>
            <person name="Barry K.W."/>
            <person name="Cichocki N."/>
            <person name="Veneault-Fourrey C."/>
            <person name="LaButti K."/>
            <person name="Lindquist E.A."/>
            <person name="Lipzen A."/>
            <person name="Lundell T."/>
            <person name="Morin E."/>
            <person name="Murat C."/>
            <person name="Riley R."/>
            <person name="Ohm R."/>
            <person name="Sun H."/>
            <person name="Tunlid A."/>
            <person name="Henrissat B."/>
            <person name="Grigoriev I.V."/>
            <person name="Hibbett D.S."/>
            <person name="Martin F."/>
        </authorList>
    </citation>
    <scope>NUCLEOTIDE SEQUENCE [LARGE SCALE GENOMIC DNA]</scope>
    <source>
        <strain evidence="2">LaAM-08-1</strain>
    </source>
</reference>
<protein>
    <submittedName>
        <fullName evidence="1">Unplaced genomic scaffold K443scaffold_6, whole genome shotgun sequence</fullName>
    </submittedName>
</protein>
<gene>
    <name evidence="1" type="ORF">K443DRAFT_84307</name>
</gene>
<dbReference type="HOGENOM" id="CLU_2758175_0_0_1"/>
<evidence type="ECO:0000313" key="1">
    <source>
        <dbReference type="EMBL" id="KIK08691.1"/>
    </source>
</evidence>
<dbReference type="AlphaFoldDB" id="A0A0C9XUL0"/>
<dbReference type="EMBL" id="KN838541">
    <property type="protein sequence ID" value="KIK08691.1"/>
    <property type="molecule type" value="Genomic_DNA"/>
</dbReference>
<dbReference type="Proteomes" id="UP000054477">
    <property type="component" value="Unassembled WGS sequence"/>
</dbReference>
<name>A0A0C9XUL0_9AGAR</name>
<reference evidence="1 2" key="1">
    <citation type="submission" date="2014-04" db="EMBL/GenBank/DDBJ databases">
        <authorList>
            <consortium name="DOE Joint Genome Institute"/>
            <person name="Kuo A."/>
            <person name="Kohler A."/>
            <person name="Nagy L.G."/>
            <person name="Floudas D."/>
            <person name="Copeland A."/>
            <person name="Barry K.W."/>
            <person name="Cichocki N."/>
            <person name="Veneault-Fourrey C."/>
            <person name="LaButti K."/>
            <person name="Lindquist E.A."/>
            <person name="Lipzen A."/>
            <person name="Lundell T."/>
            <person name="Morin E."/>
            <person name="Murat C."/>
            <person name="Sun H."/>
            <person name="Tunlid A."/>
            <person name="Henrissat B."/>
            <person name="Grigoriev I.V."/>
            <person name="Hibbett D.S."/>
            <person name="Martin F."/>
            <person name="Nordberg H.P."/>
            <person name="Cantor M.N."/>
            <person name="Hua S.X."/>
        </authorList>
    </citation>
    <scope>NUCLEOTIDE SEQUENCE [LARGE SCALE GENOMIC DNA]</scope>
    <source>
        <strain evidence="1 2">LaAM-08-1</strain>
    </source>
</reference>
<proteinExistence type="predicted"/>
<organism evidence="1 2">
    <name type="scientific">Laccaria amethystina LaAM-08-1</name>
    <dbReference type="NCBI Taxonomy" id="1095629"/>
    <lineage>
        <taxon>Eukaryota</taxon>
        <taxon>Fungi</taxon>
        <taxon>Dikarya</taxon>
        <taxon>Basidiomycota</taxon>
        <taxon>Agaricomycotina</taxon>
        <taxon>Agaricomycetes</taxon>
        <taxon>Agaricomycetidae</taxon>
        <taxon>Agaricales</taxon>
        <taxon>Agaricineae</taxon>
        <taxon>Hydnangiaceae</taxon>
        <taxon>Laccaria</taxon>
    </lineage>
</organism>
<accession>A0A0C9XUL0</accession>